<name>A0A4Z1GVB7_9HELO</name>
<organism evidence="1 2">
    <name type="scientific">Botrytis hyacinthi</name>
    <dbReference type="NCBI Taxonomy" id="278943"/>
    <lineage>
        <taxon>Eukaryota</taxon>
        <taxon>Fungi</taxon>
        <taxon>Dikarya</taxon>
        <taxon>Ascomycota</taxon>
        <taxon>Pezizomycotina</taxon>
        <taxon>Leotiomycetes</taxon>
        <taxon>Helotiales</taxon>
        <taxon>Sclerotiniaceae</taxon>
        <taxon>Botrytis</taxon>
    </lineage>
</organism>
<accession>A0A4Z1GVB7</accession>
<protein>
    <submittedName>
        <fullName evidence="1">Uncharacterized protein</fullName>
    </submittedName>
</protein>
<proteinExistence type="predicted"/>
<dbReference type="Proteomes" id="UP000297814">
    <property type="component" value="Unassembled WGS sequence"/>
</dbReference>
<keyword evidence="2" id="KW-1185">Reference proteome</keyword>
<sequence>MAMSLEGNSASTYREEALPAYSSIDGMHSMPAPHLDTLDYLKCRLGMKFSNYNNTLKILIFRHRLRLYELYHMQDHTLPVRIHLIKLGFDAPCEVRDQSVEDCNLQCMKNIEISTIVNQEISFFVRVYQEGHNGKYPSQKEVIDYFDAWNYAVQYYEATTLKRTISYEE</sequence>
<evidence type="ECO:0000313" key="1">
    <source>
        <dbReference type="EMBL" id="TGO38961.1"/>
    </source>
</evidence>
<evidence type="ECO:0000313" key="2">
    <source>
        <dbReference type="Proteomes" id="UP000297814"/>
    </source>
</evidence>
<dbReference type="AlphaFoldDB" id="A0A4Z1GVB7"/>
<dbReference type="EMBL" id="PQXK01000063">
    <property type="protein sequence ID" value="TGO38961.1"/>
    <property type="molecule type" value="Genomic_DNA"/>
</dbReference>
<comment type="caution">
    <text evidence="1">The sequence shown here is derived from an EMBL/GenBank/DDBJ whole genome shotgun (WGS) entry which is preliminary data.</text>
</comment>
<reference evidence="1 2" key="1">
    <citation type="submission" date="2017-12" db="EMBL/GenBank/DDBJ databases">
        <title>Comparative genomics of Botrytis spp.</title>
        <authorList>
            <person name="Valero-Jimenez C.A."/>
            <person name="Tapia P."/>
            <person name="Veloso J."/>
            <person name="Silva-Moreno E."/>
            <person name="Staats M."/>
            <person name="Valdes J.H."/>
            <person name="Van Kan J.A.L."/>
        </authorList>
    </citation>
    <scope>NUCLEOTIDE SEQUENCE [LARGE SCALE GENOMIC DNA]</scope>
    <source>
        <strain evidence="1 2">Bh0001</strain>
    </source>
</reference>
<gene>
    <name evidence="1" type="ORF">BHYA_0063g00080</name>
</gene>